<feature type="signal peptide" evidence="2">
    <location>
        <begin position="1"/>
        <end position="20"/>
    </location>
</feature>
<evidence type="ECO:0000256" key="1">
    <source>
        <dbReference type="PROSITE-ProRule" id="PRU00339"/>
    </source>
</evidence>
<dbReference type="EMBL" id="MSCN01000001">
    <property type="protein sequence ID" value="PQJ77832.1"/>
    <property type="molecule type" value="Genomic_DNA"/>
</dbReference>
<keyword evidence="2" id="KW-0732">Signal</keyword>
<feature type="chain" id="PRO_5015548808" evidence="2">
    <location>
        <begin position="21"/>
        <end position="545"/>
    </location>
</feature>
<name>A0A2S7WKK9_9FLAO</name>
<feature type="repeat" description="TPR" evidence="1">
    <location>
        <begin position="317"/>
        <end position="350"/>
    </location>
</feature>
<dbReference type="AlphaFoldDB" id="A0A2S7WKK9"/>
<dbReference type="InterPro" id="IPR011990">
    <property type="entry name" value="TPR-like_helical_dom_sf"/>
</dbReference>
<dbReference type="InterPro" id="IPR008969">
    <property type="entry name" value="CarboxyPept-like_regulatory"/>
</dbReference>
<dbReference type="RefSeq" id="WP_105014414.1">
    <property type="nucleotide sequence ID" value="NZ_MSCN01000001.1"/>
</dbReference>
<organism evidence="3 4">
    <name type="scientific">Polaribacter porphyrae</name>
    <dbReference type="NCBI Taxonomy" id="1137780"/>
    <lineage>
        <taxon>Bacteria</taxon>
        <taxon>Pseudomonadati</taxon>
        <taxon>Bacteroidota</taxon>
        <taxon>Flavobacteriia</taxon>
        <taxon>Flavobacteriales</taxon>
        <taxon>Flavobacteriaceae</taxon>
    </lineage>
</organism>
<dbReference type="OrthoDB" id="1079187at2"/>
<evidence type="ECO:0000313" key="4">
    <source>
        <dbReference type="Proteomes" id="UP000238882"/>
    </source>
</evidence>
<dbReference type="InterPro" id="IPR019734">
    <property type="entry name" value="TPR_rpt"/>
</dbReference>
<dbReference type="Gene3D" id="1.25.40.10">
    <property type="entry name" value="Tetratricopeptide repeat domain"/>
    <property type="match status" value="1"/>
</dbReference>
<protein>
    <submittedName>
        <fullName evidence="3">Uncharacterized protein</fullName>
    </submittedName>
</protein>
<accession>A0A2S7WKK9</accession>
<keyword evidence="1" id="KW-0802">TPR repeat</keyword>
<dbReference type="Proteomes" id="UP000238882">
    <property type="component" value="Unassembled WGS sequence"/>
</dbReference>
<dbReference type="SUPFAM" id="SSF48452">
    <property type="entry name" value="TPR-like"/>
    <property type="match status" value="1"/>
</dbReference>
<evidence type="ECO:0000313" key="3">
    <source>
        <dbReference type="EMBL" id="PQJ77832.1"/>
    </source>
</evidence>
<proteinExistence type="predicted"/>
<gene>
    <name evidence="3" type="ORF">BTO18_00920</name>
</gene>
<sequence length="545" mass="64251">MTNKLILFLFLIPIYFFAQAPQNLDYKTVSGFINYKNKPLENVSIFVKNTIRFSVSDTKGSYKIKVKVGETLSFSYVGLEKIEVLIEDVTSILNIDLKIRNTITQIQSGKVIKLGETNIGEYKDISLITKIKGSELNENGLSITKAIQKKAPFLLIRYNDYGEEITYIKGKEMNGPVVWVIDNVSFDIPFDIFILEVKEVLIFNYDKKRPVITVNTNIDYKKVNDIDFANYYFNDSDYYNHDAISYKKVRINYPFLDKYKRLKPKEAFDLYKKTNAVDKNITNFYFTLFNTYKKKKDSKPFLLNILSDFESMSFDNPEDLKAIAYKYLEINEKQKALEIYKKLVKLRPKHHQSYRDLANAFLGSKKYRNVWLTYRYFFKKGFKIDDNDIGEIITSEIVSTYNLDSIDRTNLPKIKIENSYKNIARDVRIVFEWNTTEAEFIIEFVNPNLDVFEIENSLVQNQGLIEDQKKKGYTSKEIFINQLNYGNYLVNLTYLGNKQYKPTVFKITTYYNWGRPNQTKKTAIFDFIQKDKKFQLLKLNRRFLR</sequence>
<dbReference type="SUPFAM" id="SSF49464">
    <property type="entry name" value="Carboxypeptidase regulatory domain-like"/>
    <property type="match status" value="1"/>
</dbReference>
<comment type="caution">
    <text evidence="3">The sequence shown here is derived from an EMBL/GenBank/DDBJ whole genome shotgun (WGS) entry which is preliminary data.</text>
</comment>
<dbReference type="Pfam" id="PF13715">
    <property type="entry name" value="CarbopepD_reg_2"/>
    <property type="match status" value="1"/>
</dbReference>
<keyword evidence="4" id="KW-1185">Reference proteome</keyword>
<reference evidence="3 4" key="1">
    <citation type="submission" date="2016-12" db="EMBL/GenBank/DDBJ databases">
        <title>Trade-off between light-utilization and light-protection in marine flavobacteria.</title>
        <authorList>
            <person name="Kumagai Y."/>
            <person name="Yoshizawa S."/>
            <person name="Kogure K."/>
            <person name="Iwasaki W."/>
        </authorList>
    </citation>
    <scope>NUCLEOTIDE SEQUENCE [LARGE SCALE GENOMIC DNA]</scope>
    <source>
        <strain evidence="3 4">NBRC 108759</strain>
    </source>
</reference>
<evidence type="ECO:0000256" key="2">
    <source>
        <dbReference type="SAM" id="SignalP"/>
    </source>
</evidence>
<dbReference type="PROSITE" id="PS50005">
    <property type="entry name" value="TPR"/>
    <property type="match status" value="1"/>
</dbReference>